<dbReference type="OrthoDB" id="185373at2759"/>
<comment type="caution">
    <text evidence="1">The sequence shown here is derived from an EMBL/GenBank/DDBJ whole genome shotgun (WGS) entry which is preliminary data.</text>
</comment>
<sequence length="680" mass="79251">MRSILGCPRGRGSVCVVQRVLYSTARACKGTRFWHSRYTGENAVVRPEYRDLFALFEKFQEQPVYGNLKNINNLLIGGDAERALCQWKLALERQLQVSRTKESVRDFPNRQDQLSPRAINIFIEILLHQNKGKLHGGGLFDMFWTPLTRSPVVVEFIPELILGLCIRKKLELAYEVILHIDDTVHFEHLDLAQQRLYKEGLVNGLNCLLYAYFRSGATMFTNTRSKHWREVYTVLNGFNNEVQLQLYPHIWSYLHRRVPKFTYTAFFKLLLSRKVDFRQREASTFLKNVFASSEQAKSLVLEAQQRNVTDQLFRDEVYEFMFRHLARHRAAEETAYLLEDRQWLGSQDPRQTRWALLLYRAIEIDGIQAAGVIYDLMIENGVEPTIDTMLTIFRGFRLNAMESKCMQVVDMVVSRGWKLNRAFCTDLLTLISDRYGPAVVVQYYKLLFPQDSEANLEQTGISNYLRNHRYLPPTNLPYTIDPKTVSTDGHLICDAALNIVYRSILNNEENLKTINYLYRHYKWFVLYHRRNKKHGRIRKISLKVLDLFISNLCIRLKSRSSIDLADSIFRDAITTIPFAYNRKPFNSSRSLAILCMRHCSPIRQSENTYLRPQVEKAIELIRLSQNYDFIPITAAAFEPIIRHYLGPGNDIQTSEKWFRYASQLGASIRDPQILNALPAV</sequence>
<dbReference type="EMBL" id="SWFS01000045">
    <property type="protein sequence ID" value="KAA8917331.1"/>
    <property type="molecule type" value="Genomic_DNA"/>
</dbReference>
<proteinExistence type="predicted"/>
<dbReference type="VEuPathDB" id="FungiDB:TRICI_000525"/>
<reference evidence="1" key="1">
    <citation type="journal article" date="2019" name="G3 (Bethesda)">
        <title>Genome Assemblies of Two Rare Opportunistic Yeast Pathogens: Diutina rugosa (syn. Candida rugosa) and Trichomonascus ciferrii (syn. Candida ciferrii).</title>
        <authorList>
            <person name="Mixao V."/>
            <person name="Saus E."/>
            <person name="Hansen A.P."/>
            <person name="Lass-Florl C."/>
            <person name="Gabaldon T."/>
        </authorList>
    </citation>
    <scope>NUCLEOTIDE SEQUENCE</scope>
    <source>
        <strain evidence="1">CBS 4856</strain>
    </source>
</reference>
<evidence type="ECO:0000313" key="2">
    <source>
        <dbReference type="Proteomes" id="UP000761534"/>
    </source>
</evidence>
<evidence type="ECO:0000313" key="1">
    <source>
        <dbReference type="EMBL" id="KAA8917331.1"/>
    </source>
</evidence>
<keyword evidence="2" id="KW-1185">Reference proteome</keyword>
<dbReference type="Proteomes" id="UP000761534">
    <property type="component" value="Unassembled WGS sequence"/>
</dbReference>
<organism evidence="1 2">
    <name type="scientific">Trichomonascus ciferrii</name>
    <dbReference type="NCBI Taxonomy" id="44093"/>
    <lineage>
        <taxon>Eukaryota</taxon>
        <taxon>Fungi</taxon>
        <taxon>Dikarya</taxon>
        <taxon>Ascomycota</taxon>
        <taxon>Saccharomycotina</taxon>
        <taxon>Dipodascomycetes</taxon>
        <taxon>Dipodascales</taxon>
        <taxon>Trichomonascaceae</taxon>
        <taxon>Trichomonascus</taxon>
        <taxon>Trichomonascus ciferrii complex</taxon>
    </lineage>
</organism>
<gene>
    <name evidence="1" type="ORF">TRICI_000525</name>
</gene>
<dbReference type="AlphaFoldDB" id="A0A642VD66"/>
<protein>
    <submittedName>
        <fullName evidence="1">Uncharacterized protein</fullName>
    </submittedName>
</protein>
<name>A0A642VD66_9ASCO</name>
<accession>A0A642VD66</accession>